<name>A0A7G5MP63_9FIRM</name>
<dbReference type="InterPro" id="IPR013656">
    <property type="entry name" value="PAS_4"/>
</dbReference>
<dbReference type="EMBL" id="CP039126">
    <property type="protein sequence ID" value="QMW76406.1"/>
    <property type="molecule type" value="Genomic_DNA"/>
</dbReference>
<dbReference type="Gene3D" id="3.30.450.20">
    <property type="entry name" value="PAS domain"/>
    <property type="match status" value="1"/>
</dbReference>
<evidence type="ECO:0000256" key="2">
    <source>
        <dbReference type="ARBA" id="ARBA00004370"/>
    </source>
</evidence>
<dbReference type="SUPFAM" id="SSF55785">
    <property type="entry name" value="PYP-like sensor domain (PAS domain)"/>
    <property type="match status" value="1"/>
</dbReference>
<dbReference type="GO" id="GO:0005886">
    <property type="term" value="C:plasma membrane"/>
    <property type="evidence" value="ECO:0007669"/>
    <property type="project" value="TreeGrafter"/>
</dbReference>
<dbReference type="InterPro" id="IPR003661">
    <property type="entry name" value="HisK_dim/P_dom"/>
</dbReference>
<feature type="domain" description="Histidine kinase" evidence="10">
    <location>
        <begin position="338"/>
        <end position="553"/>
    </location>
</feature>
<dbReference type="Pfam" id="PF16736">
    <property type="entry name" value="sCache_like"/>
    <property type="match status" value="1"/>
</dbReference>
<dbReference type="InterPro" id="IPR004358">
    <property type="entry name" value="Sig_transdc_His_kin-like_C"/>
</dbReference>
<dbReference type="Gene3D" id="3.30.565.10">
    <property type="entry name" value="Histidine kinase-like ATPase, C-terminal domain"/>
    <property type="match status" value="1"/>
</dbReference>
<comment type="subcellular location">
    <subcellularLocation>
        <location evidence="2">Membrane</location>
    </subcellularLocation>
</comment>
<evidence type="ECO:0000256" key="8">
    <source>
        <dbReference type="ARBA" id="ARBA00023136"/>
    </source>
</evidence>
<dbReference type="SUPFAM" id="SSF47384">
    <property type="entry name" value="Homodimeric domain of signal transducing histidine kinase"/>
    <property type="match status" value="1"/>
</dbReference>
<reference evidence="11 12" key="1">
    <citation type="submission" date="2019-04" db="EMBL/GenBank/DDBJ databases">
        <authorList>
            <person name="Schori C."/>
            <person name="Ahrens C."/>
        </authorList>
    </citation>
    <scope>NUCLEOTIDE SEQUENCE [LARGE SCALE GENOMIC DNA]</scope>
    <source>
        <strain evidence="11 12">DSM 2950</strain>
    </source>
</reference>
<keyword evidence="4" id="KW-0597">Phosphoprotein</keyword>
<dbReference type="Gene3D" id="1.10.287.130">
    <property type="match status" value="1"/>
</dbReference>
<keyword evidence="8 9" id="KW-0472">Membrane</keyword>
<dbReference type="CDD" id="cd00082">
    <property type="entry name" value="HisKA"/>
    <property type="match status" value="1"/>
</dbReference>
<protein>
    <recommendedName>
        <fullName evidence="3">histidine kinase</fullName>
        <ecNumber evidence="3">2.7.13.3</ecNumber>
    </recommendedName>
</protein>
<dbReference type="InterPro" id="IPR035965">
    <property type="entry name" value="PAS-like_dom_sf"/>
</dbReference>
<keyword evidence="5" id="KW-0808">Transferase</keyword>
<organism evidence="11 12">
    <name type="scientific">Blautia producta</name>
    <dbReference type="NCBI Taxonomy" id="33035"/>
    <lineage>
        <taxon>Bacteria</taxon>
        <taxon>Bacillati</taxon>
        <taxon>Bacillota</taxon>
        <taxon>Clostridia</taxon>
        <taxon>Lachnospirales</taxon>
        <taxon>Lachnospiraceae</taxon>
        <taxon>Blautia</taxon>
    </lineage>
</organism>
<dbReference type="FunFam" id="1.10.287.130:FF:000001">
    <property type="entry name" value="Two-component sensor histidine kinase"/>
    <property type="match status" value="1"/>
</dbReference>
<dbReference type="GO" id="GO:0000155">
    <property type="term" value="F:phosphorelay sensor kinase activity"/>
    <property type="evidence" value="ECO:0007669"/>
    <property type="project" value="InterPro"/>
</dbReference>
<dbReference type="PANTHER" id="PTHR45453:SF1">
    <property type="entry name" value="PHOSPHATE REGULON SENSOR PROTEIN PHOR"/>
    <property type="match status" value="1"/>
</dbReference>
<dbReference type="GeneID" id="75052930"/>
<dbReference type="CDD" id="cd00075">
    <property type="entry name" value="HATPase"/>
    <property type="match status" value="1"/>
</dbReference>
<dbReference type="SMART" id="SM00387">
    <property type="entry name" value="HATPase_c"/>
    <property type="match status" value="1"/>
</dbReference>
<dbReference type="FunFam" id="3.30.565.10:FF:000006">
    <property type="entry name" value="Sensor histidine kinase WalK"/>
    <property type="match status" value="1"/>
</dbReference>
<dbReference type="Pfam" id="PF02518">
    <property type="entry name" value="HATPase_c"/>
    <property type="match status" value="1"/>
</dbReference>
<accession>A0A7G5MP63</accession>
<dbReference type="RefSeq" id="WP_018595520.1">
    <property type="nucleotide sequence ID" value="NZ_AP031416.1"/>
</dbReference>
<evidence type="ECO:0000256" key="7">
    <source>
        <dbReference type="ARBA" id="ARBA00023012"/>
    </source>
</evidence>
<keyword evidence="6 11" id="KW-0418">Kinase</keyword>
<dbReference type="InterPro" id="IPR003594">
    <property type="entry name" value="HATPase_dom"/>
</dbReference>
<evidence type="ECO:0000313" key="12">
    <source>
        <dbReference type="Proteomes" id="UP000515789"/>
    </source>
</evidence>
<feature type="transmembrane region" description="Helical" evidence="9">
    <location>
        <begin position="12"/>
        <end position="32"/>
    </location>
</feature>
<dbReference type="InterPro" id="IPR050351">
    <property type="entry name" value="BphY/WalK/GraS-like"/>
</dbReference>
<evidence type="ECO:0000256" key="5">
    <source>
        <dbReference type="ARBA" id="ARBA00022679"/>
    </source>
</evidence>
<dbReference type="AlphaFoldDB" id="A0A7G5MP63"/>
<dbReference type="InterPro" id="IPR031967">
    <property type="entry name" value="PhoR_single_Cache-like_dom"/>
</dbReference>
<dbReference type="Pfam" id="PF08448">
    <property type="entry name" value="PAS_4"/>
    <property type="match status" value="1"/>
</dbReference>
<dbReference type="EC" id="2.7.13.3" evidence="3"/>
<keyword evidence="9" id="KW-1133">Transmembrane helix</keyword>
<dbReference type="Proteomes" id="UP000515789">
    <property type="component" value="Chromosome"/>
</dbReference>
<dbReference type="PRINTS" id="PR00344">
    <property type="entry name" value="BCTRLSENSOR"/>
</dbReference>
<proteinExistence type="predicted"/>
<keyword evidence="7" id="KW-0902">Two-component regulatory system</keyword>
<keyword evidence="9" id="KW-0812">Transmembrane</keyword>
<dbReference type="Pfam" id="PF00512">
    <property type="entry name" value="HisKA"/>
    <property type="match status" value="1"/>
</dbReference>
<dbReference type="SUPFAM" id="SSF55874">
    <property type="entry name" value="ATPase domain of HSP90 chaperone/DNA topoisomerase II/histidine kinase"/>
    <property type="match status" value="1"/>
</dbReference>
<evidence type="ECO:0000256" key="6">
    <source>
        <dbReference type="ARBA" id="ARBA00022777"/>
    </source>
</evidence>
<gene>
    <name evidence="11" type="ORF">E5259_01660</name>
</gene>
<evidence type="ECO:0000313" key="11">
    <source>
        <dbReference type="EMBL" id="QMW76406.1"/>
    </source>
</evidence>
<dbReference type="PANTHER" id="PTHR45453">
    <property type="entry name" value="PHOSPHATE REGULON SENSOR PROTEIN PHOR"/>
    <property type="match status" value="1"/>
</dbReference>
<dbReference type="InterPro" id="IPR005467">
    <property type="entry name" value="His_kinase_dom"/>
</dbReference>
<dbReference type="GO" id="GO:0016036">
    <property type="term" value="P:cellular response to phosphate starvation"/>
    <property type="evidence" value="ECO:0007669"/>
    <property type="project" value="TreeGrafter"/>
</dbReference>
<dbReference type="InterPro" id="IPR036890">
    <property type="entry name" value="HATPase_C_sf"/>
</dbReference>
<dbReference type="GO" id="GO:0004721">
    <property type="term" value="F:phosphoprotein phosphatase activity"/>
    <property type="evidence" value="ECO:0007669"/>
    <property type="project" value="TreeGrafter"/>
</dbReference>
<evidence type="ECO:0000256" key="1">
    <source>
        <dbReference type="ARBA" id="ARBA00000085"/>
    </source>
</evidence>
<dbReference type="InterPro" id="IPR036097">
    <property type="entry name" value="HisK_dim/P_sf"/>
</dbReference>
<evidence type="ECO:0000259" key="10">
    <source>
        <dbReference type="PROSITE" id="PS50109"/>
    </source>
</evidence>
<evidence type="ECO:0000256" key="3">
    <source>
        <dbReference type="ARBA" id="ARBA00012438"/>
    </source>
</evidence>
<sequence length="556" mass="61356">MTKRIFRSIMLVSALVLVIGLGFIMGILYHYFGSQIEKELKSETAYLAISVENMGLSALDKLPAESARVTLIDEDGTVLFDNKADAAGMENHADRQEVIAAKLKGTGKATRQSDTLAEKTIYYAKQLTNGQILRVSSTQYTVAALIGELVQPMLYVLLMMVVLSALFAARISKKIVSPINDLDLEEPERTEAYDEISPLLTKINKQQRTIRKQLADARRQQQEFSIITENMSEGLLVIDAQTDLLSYNSSALRLLDAAETQAHTSVLSLNRSEPFQQAVDAVLSGRHTSSNLQIGDSFCQVIANPVLRDKEVTGAVLLLVDITEKIQRENLRREFTANVSHELKTPLTSISGFAEIIQDGFVKPEDIKKFAGKIFVEAQRLIALVGDVIKISQLDEGCLPYQKEETDLYVLAKDTLERLRDPAKRRQVSLFLEGEHAVLATTQPILEEVLYNLCDNAIKYNHPNGKVTVTVLNGKNTVSISVADTGIGIPSADQARVFERFYRVDKSHSKEIGGTGLGLSIVKHGAAYLGAKVELDSQLDKGSVFRLIWGKNSSLS</sequence>
<comment type="catalytic activity">
    <reaction evidence="1">
        <text>ATP + protein L-histidine = ADP + protein N-phospho-L-histidine.</text>
        <dbReference type="EC" id="2.7.13.3"/>
    </reaction>
</comment>
<evidence type="ECO:0000256" key="9">
    <source>
        <dbReference type="SAM" id="Phobius"/>
    </source>
</evidence>
<evidence type="ECO:0000256" key="4">
    <source>
        <dbReference type="ARBA" id="ARBA00022553"/>
    </source>
</evidence>
<dbReference type="SMART" id="SM00388">
    <property type="entry name" value="HisKA"/>
    <property type="match status" value="1"/>
</dbReference>
<dbReference type="PROSITE" id="PS50109">
    <property type="entry name" value="HIS_KIN"/>
    <property type="match status" value="1"/>
</dbReference>